<gene>
    <name evidence="9" type="ORF">LARSCL_LOCUS21103</name>
</gene>
<dbReference type="PANTHER" id="PTHR46239:SF1">
    <property type="entry name" value="DNA REPAIR PROTEIN RAD51 HOMOLOG 3"/>
    <property type="match status" value="1"/>
</dbReference>
<dbReference type="GO" id="GO:0008821">
    <property type="term" value="F:crossover junction DNA endonuclease activity"/>
    <property type="evidence" value="ECO:0007669"/>
    <property type="project" value="TreeGrafter"/>
</dbReference>
<comment type="caution">
    <text evidence="9">The sequence shown here is derived from an EMBL/GenBank/DDBJ whole genome shotgun (WGS) entry which is preliminary data.</text>
</comment>
<protein>
    <recommendedName>
        <fullName evidence="7">DNA repair protein RAD51 homolog 3</fullName>
    </recommendedName>
</protein>
<dbReference type="Pfam" id="PF08423">
    <property type="entry name" value="Rad51"/>
    <property type="match status" value="2"/>
</dbReference>
<dbReference type="GO" id="GO:0000400">
    <property type="term" value="F:four-way junction DNA binding"/>
    <property type="evidence" value="ECO:0007669"/>
    <property type="project" value="TreeGrafter"/>
</dbReference>
<keyword evidence="2" id="KW-0547">Nucleotide-binding</keyword>
<evidence type="ECO:0000256" key="4">
    <source>
        <dbReference type="ARBA" id="ARBA00022840"/>
    </source>
</evidence>
<dbReference type="GO" id="GO:0033065">
    <property type="term" value="C:Rad51C-XRCC3 complex"/>
    <property type="evidence" value="ECO:0007669"/>
    <property type="project" value="TreeGrafter"/>
</dbReference>
<proteinExistence type="predicted"/>
<evidence type="ECO:0000256" key="6">
    <source>
        <dbReference type="ARBA" id="ARBA00023242"/>
    </source>
</evidence>
<dbReference type="GO" id="GO:0005657">
    <property type="term" value="C:replication fork"/>
    <property type="evidence" value="ECO:0007669"/>
    <property type="project" value="TreeGrafter"/>
</dbReference>
<keyword evidence="4" id="KW-0067">ATP-binding</keyword>
<dbReference type="GO" id="GO:0033063">
    <property type="term" value="C:Rad51B-Rad51C-Rad51D-XRCC2 complex"/>
    <property type="evidence" value="ECO:0007669"/>
    <property type="project" value="TreeGrafter"/>
</dbReference>
<dbReference type="PIRSF" id="PIRSF005856">
    <property type="entry name" value="Rad51"/>
    <property type="match status" value="1"/>
</dbReference>
<evidence type="ECO:0000256" key="2">
    <source>
        <dbReference type="ARBA" id="ARBA00022741"/>
    </source>
</evidence>
<evidence type="ECO:0000256" key="7">
    <source>
        <dbReference type="ARBA" id="ARBA00040674"/>
    </source>
</evidence>
<dbReference type="PANTHER" id="PTHR46239">
    <property type="entry name" value="DNA REPAIR PROTEIN RAD51 HOMOLOG 3 RAD51C"/>
    <property type="match status" value="1"/>
</dbReference>
<dbReference type="CDD" id="cd19492">
    <property type="entry name" value="Rad51C"/>
    <property type="match status" value="1"/>
</dbReference>
<organism evidence="9 10">
    <name type="scientific">Larinioides sclopetarius</name>
    <dbReference type="NCBI Taxonomy" id="280406"/>
    <lineage>
        <taxon>Eukaryota</taxon>
        <taxon>Metazoa</taxon>
        <taxon>Ecdysozoa</taxon>
        <taxon>Arthropoda</taxon>
        <taxon>Chelicerata</taxon>
        <taxon>Arachnida</taxon>
        <taxon>Araneae</taxon>
        <taxon>Araneomorphae</taxon>
        <taxon>Entelegynae</taxon>
        <taxon>Araneoidea</taxon>
        <taxon>Araneidae</taxon>
        <taxon>Larinioides</taxon>
    </lineage>
</organism>
<keyword evidence="10" id="KW-1185">Reference proteome</keyword>
<dbReference type="SMART" id="SM00382">
    <property type="entry name" value="AAA"/>
    <property type="match status" value="1"/>
</dbReference>
<dbReference type="InterPro" id="IPR016467">
    <property type="entry name" value="DNA_recomb/repair_RecA-like"/>
</dbReference>
<dbReference type="InterPro" id="IPR027417">
    <property type="entry name" value="P-loop_NTPase"/>
</dbReference>
<dbReference type="GO" id="GO:0007131">
    <property type="term" value="P:reciprocal meiotic recombination"/>
    <property type="evidence" value="ECO:0007669"/>
    <property type="project" value="TreeGrafter"/>
</dbReference>
<dbReference type="InterPro" id="IPR052093">
    <property type="entry name" value="HR_Repair_Mediator"/>
</dbReference>
<dbReference type="InterPro" id="IPR013632">
    <property type="entry name" value="Rad51_C"/>
</dbReference>
<dbReference type="InterPro" id="IPR020588">
    <property type="entry name" value="RecA_ATP-bd"/>
</dbReference>
<evidence type="ECO:0000313" key="9">
    <source>
        <dbReference type="EMBL" id="CAL1298987.1"/>
    </source>
</evidence>
<dbReference type="GO" id="GO:0140664">
    <property type="term" value="F:ATP-dependent DNA damage sensor activity"/>
    <property type="evidence" value="ECO:0007669"/>
    <property type="project" value="InterPro"/>
</dbReference>
<feature type="domain" description="RecA family profile 1" evidence="8">
    <location>
        <begin position="81"/>
        <end position="269"/>
    </location>
</feature>
<sequence length="333" mass="36591">MSRDLTTYPISQNARFKLLSSGFLTKEDLNDFKPNELACETGLTVQEALEVLEIVFPAPSSNSVSEVLSCSAFDVLLDEKSRLPITTSCKSFDSILNGGIPLKKVTELCGCPGAGKTQMCMQLCVNVQIPKSLGGIDGEAFYIDTEGSFVAQRLLQVANACVNACKSKSSGSVSDSDVKNFTVDKILKGVYYYPCKSYIEVIARVNLLHQFLEKHKKVSLIVLDSIAFHFRYGFDGSYSLRSRLLNGIVQTLVKVANDHNVAVVLTNQMTTKIHEDGSSNLIPALGESWGHACAIRCILSWNEENRQVHLLKSPSMAEARAFYTITKDGIRDV</sequence>
<dbReference type="SUPFAM" id="SSF52540">
    <property type="entry name" value="P-loop containing nucleoside triphosphate hydrolases"/>
    <property type="match status" value="1"/>
</dbReference>
<evidence type="ECO:0000313" key="10">
    <source>
        <dbReference type="Proteomes" id="UP001497382"/>
    </source>
</evidence>
<dbReference type="EMBL" id="CAXIEN010000482">
    <property type="protein sequence ID" value="CAL1298987.1"/>
    <property type="molecule type" value="Genomic_DNA"/>
</dbReference>
<keyword evidence="6" id="KW-0539">Nucleus</keyword>
<evidence type="ECO:0000256" key="3">
    <source>
        <dbReference type="ARBA" id="ARBA00022763"/>
    </source>
</evidence>
<dbReference type="Gene3D" id="3.40.50.300">
    <property type="entry name" value="P-loop containing nucleotide triphosphate hydrolases"/>
    <property type="match status" value="1"/>
</dbReference>
<evidence type="ECO:0000256" key="5">
    <source>
        <dbReference type="ARBA" id="ARBA00023204"/>
    </source>
</evidence>
<evidence type="ECO:0000256" key="1">
    <source>
        <dbReference type="ARBA" id="ARBA00004123"/>
    </source>
</evidence>
<comment type="subcellular location">
    <subcellularLocation>
        <location evidence="1">Nucleus</location>
    </subcellularLocation>
</comment>
<evidence type="ECO:0000259" key="8">
    <source>
        <dbReference type="PROSITE" id="PS50162"/>
    </source>
</evidence>
<dbReference type="GO" id="GO:0005524">
    <property type="term" value="F:ATP binding"/>
    <property type="evidence" value="ECO:0007669"/>
    <property type="project" value="UniProtKB-KW"/>
</dbReference>
<name>A0AAV2BS57_9ARAC</name>
<dbReference type="InterPro" id="IPR003593">
    <property type="entry name" value="AAA+_ATPase"/>
</dbReference>
<dbReference type="GO" id="GO:0000707">
    <property type="term" value="P:meiotic DNA recombinase assembly"/>
    <property type="evidence" value="ECO:0007669"/>
    <property type="project" value="TreeGrafter"/>
</dbReference>
<keyword evidence="5" id="KW-0234">DNA repair</keyword>
<dbReference type="PROSITE" id="PS50162">
    <property type="entry name" value="RECA_2"/>
    <property type="match status" value="1"/>
</dbReference>
<keyword evidence="3" id="KW-0227">DNA damage</keyword>
<accession>A0AAV2BS57</accession>
<reference evidence="9 10" key="1">
    <citation type="submission" date="2024-04" db="EMBL/GenBank/DDBJ databases">
        <authorList>
            <person name="Rising A."/>
            <person name="Reimegard J."/>
            <person name="Sonavane S."/>
            <person name="Akerstrom W."/>
            <person name="Nylinder S."/>
            <person name="Hedman E."/>
            <person name="Kallberg Y."/>
        </authorList>
    </citation>
    <scope>NUCLEOTIDE SEQUENCE [LARGE SCALE GENOMIC DNA]</scope>
</reference>
<dbReference type="Proteomes" id="UP001497382">
    <property type="component" value="Unassembled WGS sequence"/>
</dbReference>
<dbReference type="AlphaFoldDB" id="A0AAV2BS57"/>